<dbReference type="NCBIfam" id="TIGR01643">
    <property type="entry name" value="YD_repeat_2x"/>
    <property type="match status" value="1"/>
</dbReference>
<feature type="non-terminal residue" evidence="1">
    <location>
        <position position="66"/>
    </location>
</feature>
<organism evidence="1 2">
    <name type="scientific">Roseimicrobium gellanilyticum</name>
    <dbReference type="NCBI Taxonomy" id="748857"/>
    <lineage>
        <taxon>Bacteria</taxon>
        <taxon>Pseudomonadati</taxon>
        <taxon>Verrucomicrobiota</taxon>
        <taxon>Verrucomicrobiia</taxon>
        <taxon>Verrucomicrobiales</taxon>
        <taxon>Verrucomicrobiaceae</taxon>
        <taxon>Roseimicrobium</taxon>
    </lineage>
</organism>
<accession>A0A366H257</accession>
<proteinExistence type="predicted"/>
<dbReference type="Gene3D" id="2.180.10.10">
    <property type="entry name" value="RHS repeat-associated core"/>
    <property type="match status" value="1"/>
</dbReference>
<gene>
    <name evidence="1" type="ORF">DES53_1271</name>
</gene>
<dbReference type="EMBL" id="QNRR01000027">
    <property type="protein sequence ID" value="RBP35121.1"/>
    <property type="molecule type" value="Genomic_DNA"/>
</dbReference>
<sequence length="66" mass="7336">MEGGRTTTWHYDLAGRAIALTLGNGQQQDNHYDAVGKLTARHLFNPNQTLIATFQWQHDAVGNVSQ</sequence>
<comment type="caution">
    <text evidence="1">The sequence shown here is derived from an EMBL/GenBank/DDBJ whole genome shotgun (WGS) entry which is preliminary data.</text>
</comment>
<evidence type="ECO:0000313" key="1">
    <source>
        <dbReference type="EMBL" id="RBP35121.1"/>
    </source>
</evidence>
<evidence type="ECO:0000313" key="2">
    <source>
        <dbReference type="Proteomes" id="UP000253426"/>
    </source>
</evidence>
<keyword evidence="2" id="KW-1185">Reference proteome</keyword>
<name>A0A366H257_9BACT</name>
<dbReference type="Proteomes" id="UP000253426">
    <property type="component" value="Unassembled WGS sequence"/>
</dbReference>
<protein>
    <submittedName>
        <fullName evidence="1">YD repeat-containing protein</fullName>
    </submittedName>
</protein>
<dbReference type="InterPro" id="IPR006530">
    <property type="entry name" value="YD"/>
</dbReference>
<dbReference type="AlphaFoldDB" id="A0A366H257"/>
<reference evidence="1 2" key="1">
    <citation type="submission" date="2018-06" db="EMBL/GenBank/DDBJ databases">
        <title>Genomic Encyclopedia of Type Strains, Phase IV (KMG-IV): sequencing the most valuable type-strain genomes for metagenomic binning, comparative biology and taxonomic classification.</title>
        <authorList>
            <person name="Goeker M."/>
        </authorList>
    </citation>
    <scope>NUCLEOTIDE SEQUENCE [LARGE SCALE GENOMIC DNA]</scope>
    <source>
        <strain evidence="1 2">DSM 25532</strain>
    </source>
</reference>